<dbReference type="Gene3D" id="3.40.220.10">
    <property type="entry name" value="Leucine Aminopeptidase, subunit E, domain 1"/>
    <property type="match status" value="1"/>
</dbReference>
<dbReference type="SUPFAM" id="SSF53187">
    <property type="entry name" value="Zn-dependent exopeptidases"/>
    <property type="match status" value="1"/>
</dbReference>
<feature type="binding site" evidence="8">
    <location>
        <position position="370"/>
    </location>
    <ligand>
        <name>Mn(2+)</name>
        <dbReference type="ChEBI" id="CHEBI:29035"/>
        <label>1</label>
    </ligand>
</feature>
<dbReference type="EC" id="3.4.11.1" evidence="8"/>
<evidence type="ECO:0000256" key="9">
    <source>
        <dbReference type="SAM" id="MobiDB-lite"/>
    </source>
</evidence>
<evidence type="ECO:0000256" key="2">
    <source>
        <dbReference type="ARBA" id="ARBA00000967"/>
    </source>
</evidence>
<feature type="binding site" evidence="8">
    <location>
        <position position="286"/>
    </location>
    <ligand>
        <name>Mn(2+)</name>
        <dbReference type="ChEBI" id="CHEBI:29035"/>
        <label>2</label>
    </ligand>
</feature>
<evidence type="ECO:0000256" key="8">
    <source>
        <dbReference type="HAMAP-Rule" id="MF_00181"/>
    </source>
</evidence>
<dbReference type="Pfam" id="PF00883">
    <property type="entry name" value="Peptidase_M17"/>
    <property type="match status" value="1"/>
</dbReference>
<dbReference type="CDD" id="cd00433">
    <property type="entry name" value="Peptidase_M17"/>
    <property type="match status" value="1"/>
</dbReference>
<evidence type="ECO:0000313" key="11">
    <source>
        <dbReference type="EMBL" id="AZA13987.1"/>
    </source>
</evidence>
<feature type="binding site" evidence="8">
    <location>
        <position position="291"/>
    </location>
    <ligand>
        <name>Mn(2+)</name>
        <dbReference type="ChEBI" id="CHEBI:29035"/>
        <label>2</label>
    </ligand>
</feature>
<comment type="function">
    <text evidence="7 8">Presumably involved in the processing and regular turnover of intracellular proteins. Catalyzes the removal of unsubstituted N-terminal amino acids from various peptides.</text>
</comment>
<keyword evidence="8" id="KW-0464">Manganese</keyword>
<dbReference type="GO" id="GO:0005737">
    <property type="term" value="C:cytoplasm"/>
    <property type="evidence" value="ECO:0007669"/>
    <property type="project" value="UniProtKB-SubCell"/>
</dbReference>
<dbReference type="Gene3D" id="3.40.630.10">
    <property type="entry name" value="Zn peptidases"/>
    <property type="match status" value="1"/>
</dbReference>
<keyword evidence="8" id="KW-0479">Metal-binding</keyword>
<comment type="subcellular location">
    <subcellularLocation>
        <location evidence="8">Cytoplasm</location>
    </subcellularLocation>
</comment>
<organism evidence="11 12">
    <name type="scientific">Corynebacterium choanae</name>
    <dbReference type="NCBI Taxonomy" id="1862358"/>
    <lineage>
        <taxon>Bacteria</taxon>
        <taxon>Bacillati</taxon>
        <taxon>Actinomycetota</taxon>
        <taxon>Actinomycetes</taxon>
        <taxon>Mycobacteriales</taxon>
        <taxon>Corynebacteriaceae</taxon>
        <taxon>Corynebacterium</taxon>
    </lineage>
</organism>
<evidence type="ECO:0000313" key="12">
    <source>
        <dbReference type="Proteomes" id="UP000269019"/>
    </source>
</evidence>
<feature type="binding site" evidence="8">
    <location>
        <position position="370"/>
    </location>
    <ligand>
        <name>Mn(2+)</name>
        <dbReference type="ChEBI" id="CHEBI:29035"/>
        <label>2</label>
    </ligand>
</feature>
<evidence type="ECO:0000256" key="1">
    <source>
        <dbReference type="ARBA" id="ARBA00000135"/>
    </source>
</evidence>
<comment type="similarity">
    <text evidence="3 8">Belongs to the peptidase M17 family.</text>
</comment>
<evidence type="ECO:0000256" key="7">
    <source>
        <dbReference type="ARBA" id="ARBA00049972"/>
    </source>
</evidence>
<dbReference type="RefSeq" id="WP_245992105.1">
    <property type="nucleotide sequence ID" value="NZ_CP033896.1"/>
</dbReference>
<feature type="region of interest" description="Disordered" evidence="9">
    <location>
        <begin position="526"/>
        <end position="603"/>
    </location>
</feature>
<sequence length="603" mass="62635">MSVFSSASLPTLGDIPQARLATSLPGADYALVVPMFATSDGLELLLWPSLSDEASHTLLTALETVNATGKRNEIRILPPVSGITSSAIIAVGLGDGDDVSEDVLRQAAGVAARAAATFRRVASTLSLVNLTAAVEGTLLGSYTYRGKRGTKTVDEQQGVDTPANDPAASRLAEVVFLVPAAGKKRPSKAATREFETALTTAQAVCFARDLVNTPPLELYPASYANTVAKLGKQAGLTVEVYDEQRLAQEGFGGILAVGQGSSRAPRLVHLRHEPKKPVSSVALVGKGITFDTGGISLKRGPGMENMTSDMAGSAAVVATVIAAAELNLPVVVDAWLPLAENMPSATAQRPGDVIRHYGGLTSEILNTDAEGRIVLGDAIARACEEQPEFLIETATLTGAQLVALGTRTAGVMGSPTLRDNVAKIGTEVGELAWAMPLPEEIVAGVTGSDVADLRNTGTSSYGGMMAAGAYLQAFVADGISWAHLDVAGPAYNTTGVYGYNPKRATGQPVRTLLATLAAIANNPDALRDASANGDRAAAKKQKKSTKAKRKAQASSKAKAQRATAEIHTKSKKTSKTKTAKAPQKSKKASNNSNKSKQGKGKRS</sequence>
<comment type="cofactor">
    <cofactor evidence="8">
        <name>Mn(2+)</name>
        <dbReference type="ChEBI" id="CHEBI:29035"/>
    </cofactor>
    <text evidence="8">Binds 2 manganese ions per subunit.</text>
</comment>
<dbReference type="SUPFAM" id="SSF52949">
    <property type="entry name" value="Macro domain-like"/>
    <property type="match status" value="1"/>
</dbReference>
<evidence type="ECO:0000256" key="5">
    <source>
        <dbReference type="ARBA" id="ARBA00022670"/>
    </source>
</evidence>
<keyword evidence="12" id="KW-1185">Reference proteome</keyword>
<dbReference type="PANTHER" id="PTHR11963">
    <property type="entry name" value="LEUCINE AMINOPEPTIDASE-RELATED"/>
    <property type="match status" value="1"/>
</dbReference>
<dbReference type="PRINTS" id="PR00481">
    <property type="entry name" value="LAMNOPPTDASE"/>
</dbReference>
<dbReference type="PROSITE" id="PS00631">
    <property type="entry name" value="CYTOSOL_AP"/>
    <property type="match status" value="1"/>
</dbReference>
<feature type="compositionally biased region" description="Basic residues" evidence="9">
    <location>
        <begin position="538"/>
        <end position="551"/>
    </location>
</feature>
<feature type="active site" evidence="8">
    <location>
        <position position="372"/>
    </location>
</feature>
<name>A0A3G6J7F2_9CORY</name>
<feature type="compositionally biased region" description="Basic residues" evidence="9">
    <location>
        <begin position="569"/>
        <end position="587"/>
    </location>
</feature>
<protein>
    <recommendedName>
        <fullName evidence="8">Probable cytosol aminopeptidase</fullName>
        <ecNumber evidence="8">3.4.11.1</ecNumber>
    </recommendedName>
    <alternativeName>
        <fullName evidence="8">Leucine aminopeptidase</fullName>
        <shortName evidence="8">LAP</shortName>
        <ecNumber evidence="8">3.4.11.10</ecNumber>
    </alternativeName>
    <alternativeName>
        <fullName evidence="8">Leucyl aminopeptidase</fullName>
    </alternativeName>
</protein>
<dbReference type="GO" id="GO:0070006">
    <property type="term" value="F:metalloaminopeptidase activity"/>
    <property type="evidence" value="ECO:0007669"/>
    <property type="project" value="InterPro"/>
</dbReference>
<dbReference type="NCBIfam" id="NF002073">
    <property type="entry name" value="PRK00913.1-2"/>
    <property type="match status" value="1"/>
</dbReference>
<gene>
    <name evidence="8 11" type="primary">pepA</name>
    <name evidence="11" type="ORF">CCHOA_07975</name>
</gene>
<dbReference type="InterPro" id="IPR023042">
    <property type="entry name" value="Peptidase_M17_leu_NH2_pept"/>
</dbReference>
<feature type="compositionally biased region" description="Low complexity" evidence="9">
    <location>
        <begin position="552"/>
        <end position="563"/>
    </location>
</feature>
<dbReference type="PANTHER" id="PTHR11963:SF23">
    <property type="entry name" value="CYTOSOL AMINOPEPTIDASE"/>
    <property type="match status" value="1"/>
</dbReference>
<dbReference type="GO" id="GO:0030145">
    <property type="term" value="F:manganese ion binding"/>
    <property type="evidence" value="ECO:0007669"/>
    <property type="project" value="UniProtKB-UniRule"/>
</dbReference>
<comment type="catalytic activity">
    <reaction evidence="2 8">
        <text>Release of an N-terminal amino acid, preferentially leucine, but not glutamic or aspartic acids.</text>
        <dbReference type="EC" id="3.4.11.10"/>
    </reaction>
</comment>
<dbReference type="Proteomes" id="UP000269019">
    <property type="component" value="Chromosome"/>
</dbReference>
<dbReference type="EC" id="3.4.11.10" evidence="8"/>
<dbReference type="EMBL" id="CP033896">
    <property type="protein sequence ID" value="AZA13987.1"/>
    <property type="molecule type" value="Genomic_DNA"/>
</dbReference>
<evidence type="ECO:0000256" key="4">
    <source>
        <dbReference type="ARBA" id="ARBA00022438"/>
    </source>
</evidence>
<keyword evidence="5 8" id="KW-0645">Protease</keyword>
<reference evidence="11 12" key="1">
    <citation type="submission" date="2018-11" db="EMBL/GenBank/DDBJ databases">
        <authorList>
            <person name="Kleinhagauer T."/>
            <person name="Glaeser S.P."/>
            <person name="Spergser J."/>
            <person name="Ruckert C."/>
            <person name="Kaempfer P."/>
            <person name="Busse H.-J."/>
        </authorList>
    </citation>
    <scope>NUCLEOTIDE SEQUENCE [LARGE SCALE GENOMIC DNA]</scope>
    <source>
        <strain evidence="11 12">200CH</strain>
    </source>
</reference>
<dbReference type="InterPro" id="IPR043472">
    <property type="entry name" value="Macro_dom-like"/>
</dbReference>
<keyword evidence="8" id="KW-0963">Cytoplasm</keyword>
<evidence type="ECO:0000256" key="3">
    <source>
        <dbReference type="ARBA" id="ARBA00009528"/>
    </source>
</evidence>
<feature type="binding site" evidence="8">
    <location>
        <position position="291"/>
    </location>
    <ligand>
        <name>Mn(2+)</name>
        <dbReference type="ChEBI" id="CHEBI:29035"/>
        <label>1</label>
    </ligand>
</feature>
<dbReference type="AlphaFoldDB" id="A0A3G6J7F2"/>
<accession>A0A3G6J7F2</accession>
<feature type="active site" evidence="8">
    <location>
        <position position="298"/>
    </location>
</feature>
<keyword evidence="6 8" id="KW-0378">Hydrolase</keyword>
<comment type="catalytic activity">
    <reaction evidence="1 8">
        <text>Release of an N-terminal amino acid, Xaa-|-Yaa-, in which Xaa is preferably Leu, but may be other amino acids including Pro although not Arg or Lys, and Yaa may be Pro. Amino acid amides and methyl esters are also readily hydrolyzed, but rates on arylamides are exceedingly low.</text>
        <dbReference type="EC" id="3.4.11.1"/>
    </reaction>
</comment>
<feature type="domain" description="Cytosol aminopeptidase" evidence="10">
    <location>
        <begin position="366"/>
        <end position="373"/>
    </location>
</feature>
<dbReference type="KEGG" id="ccho:CCHOA_07975"/>
<proteinExistence type="inferred from homology"/>
<dbReference type="HAMAP" id="MF_00181">
    <property type="entry name" value="Cytosol_peptidase_M17"/>
    <property type="match status" value="1"/>
</dbReference>
<feature type="binding site" evidence="8">
    <location>
        <position position="309"/>
    </location>
    <ligand>
        <name>Mn(2+)</name>
        <dbReference type="ChEBI" id="CHEBI:29035"/>
        <label>2</label>
    </ligand>
</feature>
<dbReference type="InterPro" id="IPR008283">
    <property type="entry name" value="Peptidase_M17_N"/>
</dbReference>
<feature type="binding site" evidence="8">
    <location>
        <position position="368"/>
    </location>
    <ligand>
        <name>Mn(2+)</name>
        <dbReference type="ChEBI" id="CHEBI:29035"/>
        <label>1</label>
    </ligand>
</feature>
<evidence type="ECO:0000256" key="6">
    <source>
        <dbReference type="ARBA" id="ARBA00022801"/>
    </source>
</evidence>
<dbReference type="Pfam" id="PF02789">
    <property type="entry name" value="Peptidase_M17_N"/>
    <property type="match status" value="1"/>
</dbReference>
<keyword evidence="4 8" id="KW-0031">Aminopeptidase</keyword>
<dbReference type="InterPro" id="IPR000819">
    <property type="entry name" value="Peptidase_M17_C"/>
</dbReference>
<dbReference type="GO" id="GO:0006508">
    <property type="term" value="P:proteolysis"/>
    <property type="evidence" value="ECO:0007669"/>
    <property type="project" value="UniProtKB-KW"/>
</dbReference>
<evidence type="ECO:0000259" key="10">
    <source>
        <dbReference type="PROSITE" id="PS00631"/>
    </source>
</evidence>
<dbReference type="InterPro" id="IPR011356">
    <property type="entry name" value="Leucine_aapep/pepB"/>
</dbReference>